<reference evidence="4" key="1">
    <citation type="submission" date="2014-10" db="EMBL/GenBank/DDBJ databases">
        <authorList>
            <person name="King R."/>
        </authorList>
    </citation>
    <scope>NUCLEOTIDE SEQUENCE [LARGE SCALE GENOMIC DNA]</scope>
    <source>
        <strain evidence="4">A3/5</strain>
    </source>
</reference>
<dbReference type="EMBL" id="LN649230">
    <property type="protein sequence ID" value="CEI60615.1"/>
    <property type="molecule type" value="Genomic_DNA"/>
</dbReference>
<dbReference type="PANTHER" id="PTHR38788:SF3">
    <property type="entry name" value="CLR5 DOMAIN-CONTAINING PROTEIN"/>
    <property type="match status" value="1"/>
</dbReference>
<feature type="region of interest" description="Disordered" evidence="1">
    <location>
        <begin position="59"/>
        <end position="112"/>
    </location>
</feature>
<accession>A0A2L2TMX2</accession>
<name>A0A2L2TMX2_9HYPO</name>
<feature type="compositionally biased region" description="Basic residues" evidence="1">
    <location>
        <begin position="59"/>
        <end position="68"/>
    </location>
</feature>
<dbReference type="Pfam" id="PF14420">
    <property type="entry name" value="Clr5"/>
    <property type="match status" value="1"/>
</dbReference>
<dbReference type="InterPro" id="IPR025676">
    <property type="entry name" value="Clr5_dom"/>
</dbReference>
<dbReference type="PANTHER" id="PTHR38788">
    <property type="entry name" value="CLR5 DOMAIN-CONTAINING PROTEIN"/>
    <property type="match status" value="1"/>
</dbReference>
<proteinExistence type="predicted"/>
<dbReference type="STRING" id="56646.A0A2L2TMX2"/>
<dbReference type="Proteomes" id="UP000245910">
    <property type="component" value="Chromosome II"/>
</dbReference>
<dbReference type="OrthoDB" id="4115389at2759"/>
<feature type="domain" description="Clr5" evidence="2">
    <location>
        <begin position="2"/>
        <end position="55"/>
    </location>
</feature>
<feature type="compositionally biased region" description="Low complexity" evidence="1">
    <location>
        <begin position="91"/>
        <end position="102"/>
    </location>
</feature>
<evidence type="ECO:0000313" key="3">
    <source>
        <dbReference type="EMBL" id="CEI60615.1"/>
    </source>
</evidence>
<evidence type="ECO:0000256" key="1">
    <source>
        <dbReference type="SAM" id="MobiDB-lite"/>
    </source>
</evidence>
<protein>
    <recommendedName>
        <fullName evidence="2">Clr5 domain-containing protein</fullName>
    </recommendedName>
</protein>
<evidence type="ECO:0000313" key="4">
    <source>
        <dbReference type="Proteomes" id="UP000245910"/>
    </source>
</evidence>
<sequence>MMAKPWNEHREVITKLYIDEGRTLEDTRNIMRDQYNFHASIRSYRQHFDKWQIGKYNCKKRDRRRRQPLSKNLPLSPPHSPSDVPGEGERSSPASSSSSMSRRSSEQKSLPVLKQPQAYTAYFYDHVQAQDDPQIKIESNGREPLYESLVTNSFRNSSVADGMLPPTVPVQAYPDSAGWPAHRGARPSYRASPPQGYCPTSLQDTVPRYVPETTLYPRDAEFRTGLRAPDISIERSHRGTDSMINHMANYQNMARG</sequence>
<keyword evidence="4" id="KW-1185">Reference proteome</keyword>
<evidence type="ECO:0000259" key="2">
    <source>
        <dbReference type="Pfam" id="PF14420"/>
    </source>
</evidence>
<dbReference type="AlphaFoldDB" id="A0A2L2TMX2"/>
<organism evidence="3 4">
    <name type="scientific">Fusarium venenatum</name>
    <dbReference type="NCBI Taxonomy" id="56646"/>
    <lineage>
        <taxon>Eukaryota</taxon>
        <taxon>Fungi</taxon>
        <taxon>Dikarya</taxon>
        <taxon>Ascomycota</taxon>
        <taxon>Pezizomycotina</taxon>
        <taxon>Sordariomycetes</taxon>
        <taxon>Hypocreomycetidae</taxon>
        <taxon>Hypocreales</taxon>
        <taxon>Nectriaceae</taxon>
        <taxon>Fusarium</taxon>
    </lineage>
</organism>